<evidence type="ECO:0000313" key="1">
    <source>
        <dbReference type="EMBL" id="GFT40057.1"/>
    </source>
</evidence>
<sequence length="191" mass="21553">MVTARCQVRTIWWASKLQLPKSYMYRFDRCVLEVMSMCTIHLRWPLGSFAGISGLKIGPVVGCSGRDKFGFITWMQLSYNAFYSFLNPPQNQPAESSPGHGPGIFSQLLDYFWSKLTVIIAQCRSRIQSLYPLANIRTSTLFLKMISLLCSESTRNFGTVCNYIYPTKNTQSESAKLAPAPGLLKENQNVT</sequence>
<protein>
    <submittedName>
        <fullName evidence="1">Uncharacterized protein</fullName>
    </submittedName>
</protein>
<organism evidence="1 2">
    <name type="scientific">Nephila pilipes</name>
    <name type="common">Giant wood spider</name>
    <name type="synonym">Nephila maculata</name>
    <dbReference type="NCBI Taxonomy" id="299642"/>
    <lineage>
        <taxon>Eukaryota</taxon>
        <taxon>Metazoa</taxon>
        <taxon>Ecdysozoa</taxon>
        <taxon>Arthropoda</taxon>
        <taxon>Chelicerata</taxon>
        <taxon>Arachnida</taxon>
        <taxon>Araneae</taxon>
        <taxon>Araneomorphae</taxon>
        <taxon>Entelegynae</taxon>
        <taxon>Araneoidea</taxon>
        <taxon>Nephilidae</taxon>
        <taxon>Nephila</taxon>
    </lineage>
</organism>
<proteinExistence type="predicted"/>
<dbReference type="AlphaFoldDB" id="A0A8X6TQG2"/>
<evidence type="ECO:0000313" key="2">
    <source>
        <dbReference type="Proteomes" id="UP000887013"/>
    </source>
</evidence>
<reference evidence="1" key="1">
    <citation type="submission" date="2020-08" db="EMBL/GenBank/DDBJ databases">
        <title>Multicomponent nature underlies the extraordinary mechanical properties of spider dragline silk.</title>
        <authorList>
            <person name="Kono N."/>
            <person name="Nakamura H."/>
            <person name="Mori M."/>
            <person name="Yoshida Y."/>
            <person name="Ohtoshi R."/>
            <person name="Malay A.D."/>
            <person name="Moran D.A.P."/>
            <person name="Tomita M."/>
            <person name="Numata K."/>
            <person name="Arakawa K."/>
        </authorList>
    </citation>
    <scope>NUCLEOTIDE SEQUENCE</scope>
</reference>
<dbReference type="EMBL" id="BMAW01109760">
    <property type="protein sequence ID" value="GFT40057.1"/>
    <property type="molecule type" value="Genomic_DNA"/>
</dbReference>
<name>A0A8X6TQG2_NEPPI</name>
<accession>A0A8X6TQG2</accession>
<comment type="caution">
    <text evidence="1">The sequence shown here is derived from an EMBL/GenBank/DDBJ whole genome shotgun (WGS) entry which is preliminary data.</text>
</comment>
<keyword evidence="2" id="KW-1185">Reference proteome</keyword>
<dbReference type="Proteomes" id="UP000887013">
    <property type="component" value="Unassembled WGS sequence"/>
</dbReference>
<gene>
    <name evidence="1" type="ORF">NPIL_28191</name>
</gene>